<dbReference type="Gene3D" id="2.30.39.10">
    <property type="entry name" value="Alpha-1-antitrypsin, domain 1"/>
    <property type="match status" value="1"/>
</dbReference>
<sequence>MRMLLLLFLVPSAVLGQCLTSDDSNVEIKSWSNLYKGEQQFAIKMLNLANDMTPSENILFSPFSIYNALILSYFIANNHTEQVLKKALFIPPSETKETMKNAYTLQKQLRIPKNGSSEFELLNANRLFLSDKLTVRNCMEQLFKEEIAKTNFAEDPQGSLKKINDWVAKKTKNEIKDLLSADQINEGTRIVLANAAYFKGWWKSKFQPESTSKELFYISNSQNTFVRMMKQKNSFSHLVSEKLGAHVLELPYKGDQISLIILLPPFASPNGITNILKRMQKEDFNKVITDEMMQRPVEVSIPKFSIEQELELLPILNSMDIGELFQSSADLSGLTGNNDINLDDVVHKAKITLDEEGTTASAATAIFNFRSSRPLEPVKFICNHPFIYILYDRTTNTLLFTGIYNKPPPS</sequence>
<dbReference type="InterPro" id="IPR000215">
    <property type="entry name" value="Serpin_fam"/>
</dbReference>
<dbReference type="InterPro" id="IPR042185">
    <property type="entry name" value="Serpin_sf_2"/>
</dbReference>
<feature type="domain" description="Serpin" evidence="5">
    <location>
        <begin position="43"/>
        <end position="407"/>
    </location>
</feature>
<keyword evidence="4" id="KW-0732">Signal</keyword>
<dbReference type="PROSITE" id="PS00284">
    <property type="entry name" value="SERPIN"/>
    <property type="match status" value="1"/>
</dbReference>
<protein>
    <recommendedName>
        <fullName evidence="5">Serpin domain-containing protein</fullName>
    </recommendedName>
</protein>
<evidence type="ECO:0000313" key="6">
    <source>
        <dbReference type="EMBL" id="CAH1399283.1"/>
    </source>
</evidence>
<evidence type="ECO:0000256" key="3">
    <source>
        <dbReference type="RuleBase" id="RU000411"/>
    </source>
</evidence>
<evidence type="ECO:0000256" key="1">
    <source>
        <dbReference type="ARBA" id="ARBA00022690"/>
    </source>
</evidence>
<proteinExistence type="inferred from homology"/>
<feature type="signal peptide" evidence="4">
    <location>
        <begin position="1"/>
        <end position="16"/>
    </location>
</feature>
<dbReference type="AlphaFoldDB" id="A0A9P0HBL2"/>
<comment type="similarity">
    <text evidence="3">Belongs to the serpin family.</text>
</comment>
<keyword evidence="2" id="KW-0722">Serine protease inhibitor</keyword>
<organism evidence="6 7">
    <name type="scientific">Nezara viridula</name>
    <name type="common">Southern green stink bug</name>
    <name type="synonym">Cimex viridulus</name>
    <dbReference type="NCBI Taxonomy" id="85310"/>
    <lineage>
        <taxon>Eukaryota</taxon>
        <taxon>Metazoa</taxon>
        <taxon>Ecdysozoa</taxon>
        <taxon>Arthropoda</taxon>
        <taxon>Hexapoda</taxon>
        <taxon>Insecta</taxon>
        <taxon>Pterygota</taxon>
        <taxon>Neoptera</taxon>
        <taxon>Paraneoptera</taxon>
        <taxon>Hemiptera</taxon>
        <taxon>Heteroptera</taxon>
        <taxon>Panheteroptera</taxon>
        <taxon>Pentatomomorpha</taxon>
        <taxon>Pentatomoidea</taxon>
        <taxon>Pentatomidae</taxon>
        <taxon>Pentatominae</taxon>
        <taxon>Nezara</taxon>
    </lineage>
</organism>
<name>A0A9P0HBL2_NEZVI</name>
<dbReference type="GO" id="GO:0005615">
    <property type="term" value="C:extracellular space"/>
    <property type="evidence" value="ECO:0007669"/>
    <property type="project" value="InterPro"/>
</dbReference>
<reference evidence="6" key="1">
    <citation type="submission" date="2022-01" db="EMBL/GenBank/DDBJ databases">
        <authorList>
            <person name="King R."/>
        </authorList>
    </citation>
    <scope>NUCLEOTIDE SEQUENCE</scope>
</reference>
<evidence type="ECO:0000259" key="5">
    <source>
        <dbReference type="SMART" id="SM00093"/>
    </source>
</evidence>
<keyword evidence="7" id="KW-1185">Reference proteome</keyword>
<evidence type="ECO:0000256" key="4">
    <source>
        <dbReference type="SAM" id="SignalP"/>
    </source>
</evidence>
<dbReference type="InterPro" id="IPR042178">
    <property type="entry name" value="Serpin_sf_1"/>
</dbReference>
<dbReference type="Gene3D" id="3.30.497.10">
    <property type="entry name" value="Antithrombin, subunit I, domain 2"/>
    <property type="match status" value="1"/>
</dbReference>
<evidence type="ECO:0000256" key="2">
    <source>
        <dbReference type="ARBA" id="ARBA00022900"/>
    </source>
</evidence>
<dbReference type="CDD" id="cd19594">
    <property type="entry name" value="serpin_crustaceans_chelicerates_insects"/>
    <property type="match status" value="1"/>
</dbReference>
<dbReference type="GO" id="GO:0004867">
    <property type="term" value="F:serine-type endopeptidase inhibitor activity"/>
    <property type="evidence" value="ECO:0007669"/>
    <property type="project" value="UniProtKB-KW"/>
</dbReference>
<dbReference type="InterPro" id="IPR036186">
    <property type="entry name" value="Serpin_sf"/>
</dbReference>
<dbReference type="PANTHER" id="PTHR11461">
    <property type="entry name" value="SERINE PROTEASE INHIBITOR, SERPIN"/>
    <property type="match status" value="1"/>
</dbReference>
<dbReference type="SMART" id="SM00093">
    <property type="entry name" value="SERPIN"/>
    <property type="match status" value="1"/>
</dbReference>
<dbReference type="SUPFAM" id="SSF56574">
    <property type="entry name" value="Serpins"/>
    <property type="match status" value="1"/>
</dbReference>
<evidence type="ECO:0000313" key="7">
    <source>
        <dbReference type="Proteomes" id="UP001152798"/>
    </source>
</evidence>
<dbReference type="InterPro" id="IPR023796">
    <property type="entry name" value="Serpin_dom"/>
</dbReference>
<dbReference type="EMBL" id="OV725080">
    <property type="protein sequence ID" value="CAH1399283.1"/>
    <property type="molecule type" value="Genomic_DNA"/>
</dbReference>
<dbReference type="PANTHER" id="PTHR11461:SF278">
    <property type="entry name" value="SERINE PROTEASE INHIBITOR 88EA"/>
    <property type="match status" value="1"/>
</dbReference>
<dbReference type="Pfam" id="PF00079">
    <property type="entry name" value="Serpin"/>
    <property type="match status" value="1"/>
</dbReference>
<dbReference type="OrthoDB" id="671595at2759"/>
<gene>
    <name evidence="6" type="ORF">NEZAVI_LOCUS8764</name>
</gene>
<dbReference type="InterPro" id="IPR023795">
    <property type="entry name" value="Serpin_CS"/>
</dbReference>
<keyword evidence="1" id="KW-0646">Protease inhibitor</keyword>
<feature type="chain" id="PRO_5040292751" description="Serpin domain-containing protein" evidence="4">
    <location>
        <begin position="17"/>
        <end position="410"/>
    </location>
</feature>
<dbReference type="Proteomes" id="UP001152798">
    <property type="component" value="Chromosome 4"/>
</dbReference>
<accession>A0A9P0HBL2</accession>